<name>A0A1X2H301_SYNRA</name>
<protein>
    <submittedName>
        <fullName evidence="3">Uncharacterized protein</fullName>
    </submittedName>
</protein>
<dbReference type="AlphaFoldDB" id="A0A1X2H301"/>
<reference evidence="3 4" key="1">
    <citation type="submission" date="2016-07" db="EMBL/GenBank/DDBJ databases">
        <title>Pervasive Adenine N6-methylation of Active Genes in Fungi.</title>
        <authorList>
            <consortium name="DOE Joint Genome Institute"/>
            <person name="Mondo S.J."/>
            <person name="Dannebaum R.O."/>
            <person name="Kuo R.C."/>
            <person name="Labutti K."/>
            <person name="Haridas S."/>
            <person name="Kuo A."/>
            <person name="Salamov A."/>
            <person name="Ahrendt S.R."/>
            <person name="Lipzen A."/>
            <person name="Sullivan W."/>
            <person name="Andreopoulos W.B."/>
            <person name="Clum A."/>
            <person name="Lindquist E."/>
            <person name="Daum C."/>
            <person name="Ramamoorthy G.K."/>
            <person name="Gryganskyi A."/>
            <person name="Culley D."/>
            <person name="Magnuson J.K."/>
            <person name="James T.Y."/>
            <person name="O'Malley M.A."/>
            <person name="Stajich J.E."/>
            <person name="Spatafora J.W."/>
            <person name="Visel A."/>
            <person name="Grigoriev I.V."/>
        </authorList>
    </citation>
    <scope>NUCLEOTIDE SEQUENCE [LARGE SCALE GENOMIC DNA]</scope>
    <source>
        <strain evidence="3 4">NRRL 2496</strain>
    </source>
</reference>
<gene>
    <name evidence="3" type="ORF">BCR43DRAFT_508294</name>
</gene>
<feature type="transmembrane region" description="Helical" evidence="2">
    <location>
        <begin position="20"/>
        <end position="41"/>
    </location>
</feature>
<dbReference type="InParanoid" id="A0A1X2H301"/>
<dbReference type="Proteomes" id="UP000242180">
    <property type="component" value="Unassembled WGS sequence"/>
</dbReference>
<dbReference type="EMBL" id="MCGN01000010">
    <property type="protein sequence ID" value="ORY92190.1"/>
    <property type="molecule type" value="Genomic_DNA"/>
</dbReference>
<organism evidence="3 4">
    <name type="scientific">Syncephalastrum racemosum</name>
    <name type="common">Filamentous fungus</name>
    <dbReference type="NCBI Taxonomy" id="13706"/>
    <lineage>
        <taxon>Eukaryota</taxon>
        <taxon>Fungi</taxon>
        <taxon>Fungi incertae sedis</taxon>
        <taxon>Mucoromycota</taxon>
        <taxon>Mucoromycotina</taxon>
        <taxon>Mucoromycetes</taxon>
        <taxon>Mucorales</taxon>
        <taxon>Syncephalastraceae</taxon>
        <taxon>Syncephalastrum</taxon>
    </lineage>
</organism>
<evidence type="ECO:0000256" key="1">
    <source>
        <dbReference type="SAM" id="MobiDB-lite"/>
    </source>
</evidence>
<accession>A0A1X2H301</accession>
<keyword evidence="2" id="KW-0472">Membrane</keyword>
<evidence type="ECO:0000313" key="3">
    <source>
        <dbReference type="EMBL" id="ORY92190.1"/>
    </source>
</evidence>
<evidence type="ECO:0000256" key="2">
    <source>
        <dbReference type="SAM" id="Phobius"/>
    </source>
</evidence>
<feature type="region of interest" description="Disordered" evidence="1">
    <location>
        <begin position="82"/>
        <end position="116"/>
    </location>
</feature>
<feature type="compositionally biased region" description="Polar residues" evidence="1">
    <location>
        <begin position="83"/>
        <end position="93"/>
    </location>
</feature>
<sequence length="116" mass="12752">MTVGPWIKDVAVTTSKEPGGWIFISILCSLSPHACHVFFIYSHSIVQFVLLHCLQGVRLSGCSRTTRFTACHDVVRARPTLGRASTDQHSLVSSRPMIASPYSARQPARSPSARSR</sequence>
<keyword evidence="2" id="KW-0812">Transmembrane</keyword>
<keyword evidence="2" id="KW-1133">Transmembrane helix</keyword>
<evidence type="ECO:0000313" key="4">
    <source>
        <dbReference type="Proteomes" id="UP000242180"/>
    </source>
</evidence>
<proteinExistence type="predicted"/>
<keyword evidence="4" id="KW-1185">Reference proteome</keyword>
<comment type="caution">
    <text evidence="3">The sequence shown here is derived from an EMBL/GenBank/DDBJ whole genome shotgun (WGS) entry which is preliminary data.</text>
</comment>
<feature type="compositionally biased region" description="Low complexity" evidence="1">
    <location>
        <begin position="99"/>
        <end position="116"/>
    </location>
</feature>